<evidence type="ECO:0000313" key="11">
    <source>
        <dbReference type="Proteomes" id="UP000218896"/>
    </source>
</evidence>
<dbReference type="EMBL" id="NSKD01000005">
    <property type="protein sequence ID" value="PAU79836.1"/>
    <property type="molecule type" value="Genomic_DNA"/>
</dbReference>
<dbReference type="PANTHER" id="PTHR43731:SF14">
    <property type="entry name" value="PRESENILIN-ASSOCIATED RHOMBOID-LIKE PROTEIN, MITOCHONDRIAL"/>
    <property type="match status" value="1"/>
</dbReference>
<keyword evidence="11" id="KW-1185">Reference proteome</keyword>
<dbReference type="PANTHER" id="PTHR43731">
    <property type="entry name" value="RHOMBOID PROTEASE"/>
    <property type="match status" value="1"/>
</dbReference>
<keyword evidence="5 8" id="KW-1133">Transmembrane helix</keyword>
<reference evidence="10 11" key="1">
    <citation type="submission" date="2017-08" db="EMBL/GenBank/DDBJ databases">
        <title>Halovibrio sewagensis sp. nov., isolated from wastewater of high salinity.</title>
        <authorList>
            <person name="Dong X."/>
            <person name="Zhang G."/>
        </authorList>
    </citation>
    <scope>NUCLEOTIDE SEQUENCE [LARGE SCALE GENOMIC DNA]</scope>
    <source>
        <strain evidence="10 11">YL5-2</strain>
    </source>
</reference>
<dbReference type="Pfam" id="PF01694">
    <property type="entry name" value="Rhomboid"/>
    <property type="match status" value="1"/>
</dbReference>
<feature type="transmembrane region" description="Helical" evidence="8">
    <location>
        <begin position="263"/>
        <end position="285"/>
    </location>
</feature>
<evidence type="ECO:0000256" key="4">
    <source>
        <dbReference type="ARBA" id="ARBA00022801"/>
    </source>
</evidence>
<dbReference type="Gene3D" id="1.20.1540.10">
    <property type="entry name" value="Rhomboid-like"/>
    <property type="match status" value="1"/>
</dbReference>
<feature type="transmembrane region" description="Helical" evidence="8">
    <location>
        <begin position="305"/>
        <end position="324"/>
    </location>
</feature>
<keyword evidence="3 8" id="KW-0812">Transmembrane</keyword>
<organism evidence="10 11">
    <name type="scientific">Halovibrio salipaludis</name>
    <dbReference type="NCBI Taxonomy" id="2032626"/>
    <lineage>
        <taxon>Bacteria</taxon>
        <taxon>Pseudomonadati</taxon>
        <taxon>Pseudomonadota</taxon>
        <taxon>Gammaproteobacteria</taxon>
        <taxon>Oceanospirillales</taxon>
        <taxon>Halomonadaceae</taxon>
        <taxon>Halovibrio</taxon>
    </lineage>
</organism>
<evidence type="ECO:0000256" key="5">
    <source>
        <dbReference type="ARBA" id="ARBA00022989"/>
    </source>
</evidence>
<evidence type="ECO:0000259" key="9">
    <source>
        <dbReference type="Pfam" id="PF01694"/>
    </source>
</evidence>
<keyword evidence="7" id="KW-0175">Coiled coil</keyword>
<dbReference type="GO" id="GO:0004252">
    <property type="term" value="F:serine-type endopeptidase activity"/>
    <property type="evidence" value="ECO:0007669"/>
    <property type="project" value="InterPro"/>
</dbReference>
<evidence type="ECO:0000256" key="7">
    <source>
        <dbReference type="SAM" id="Coils"/>
    </source>
</evidence>
<keyword evidence="4" id="KW-0378">Hydrolase</keyword>
<dbReference type="InterPro" id="IPR050925">
    <property type="entry name" value="Rhomboid_protease_S54"/>
</dbReference>
<dbReference type="AlphaFoldDB" id="A0A2A2F309"/>
<dbReference type="InterPro" id="IPR022764">
    <property type="entry name" value="Peptidase_S54_rhomboid_dom"/>
</dbReference>
<feature type="domain" description="Peptidase S54 rhomboid" evidence="9">
    <location>
        <begin position="174"/>
        <end position="319"/>
    </location>
</feature>
<gene>
    <name evidence="10" type="ORF">CK501_11585</name>
</gene>
<evidence type="ECO:0000256" key="1">
    <source>
        <dbReference type="ARBA" id="ARBA00004141"/>
    </source>
</evidence>
<dbReference type="SUPFAM" id="SSF144091">
    <property type="entry name" value="Rhomboid-like"/>
    <property type="match status" value="1"/>
</dbReference>
<comment type="caution">
    <text evidence="10">The sequence shown here is derived from an EMBL/GenBank/DDBJ whole genome shotgun (WGS) entry which is preliminary data.</text>
</comment>
<dbReference type="Proteomes" id="UP000218896">
    <property type="component" value="Unassembled WGS sequence"/>
</dbReference>
<dbReference type="InterPro" id="IPR035952">
    <property type="entry name" value="Rhomboid-like_sf"/>
</dbReference>
<protein>
    <submittedName>
        <fullName evidence="10">Rhomboid family intramembrane serine protease</fullName>
    </submittedName>
</protein>
<dbReference type="GO" id="GO:0006508">
    <property type="term" value="P:proteolysis"/>
    <property type="evidence" value="ECO:0007669"/>
    <property type="project" value="UniProtKB-KW"/>
</dbReference>
<evidence type="ECO:0000256" key="6">
    <source>
        <dbReference type="ARBA" id="ARBA00023136"/>
    </source>
</evidence>
<evidence type="ECO:0000256" key="8">
    <source>
        <dbReference type="SAM" id="Phobius"/>
    </source>
</evidence>
<feature type="transmembrane region" description="Helical" evidence="8">
    <location>
        <begin position="34"/>
        <end position="52"/>
    </location>
</feature>
<feature type="coiled-coil region" evidence="7">
    <location>
        <begin position="337"/>
        <end position="364"/>
    </location>
</feature>
<sequence length="512" mass="57520">MLSPDPGPKEAGHRKGRPTMLIIPLHKAVSRKNFPLVTLLLVLLNGVVFAIFQGGDTRVMQQAASYYQESGLEEREWAWLEEFVPGYEMEFRNQMERLDRAAENDVAARRIALARSRMVESHPDFLPALRSGDIIDPDSDRYADWQADRAEFERLMDQSFTRQYMMHYDDVEPVTLLSHMFLHGGVGHLVGNMLFLLLLGILVEGALGPGLFLAAYLVAGLGGSALSLAVHWGTPTGMLGASGAIAGLMGLFTVLYGRLRVRFFYWVWVYFDYVRAPAIVLLPVWLGWELLQFLLAEGSNVAYEAHAGGIATGALIAAGVRALGWQRDGFLQEESHREDDREALEAARQDLAALNVTRAKHRLRPLLERNADDTAVLESWYHACKVQKEDPDLHDAAGRLLALPGDSAEERALVMETFADYRQRANLKLTASQATDLCCRLLRWEALEEGLLLLDRLLRLKKTPEELPRACLIAAQQLRRQGRSDDAQRYMDAVQRLTSDPAMMRALRQIQD</sequence>
<evidence type="ECO:0000313" key="10">
    <source>
        <dbReference type="EMBL" id="PAU79836.1"/>
    </source>
</evidence>
<feature type="transmembrane region" description="Helical" evidence="8">
    <location>
        <begin position="180"/>
        <end position="203"/>
    </location>
</feature>
<evidence type="ECO:0000256" key="2">
    <source>
        <dbReference type="ARBA" id="ARBA00009045"/>
    </source>
</evidence>
<comment type="similarity">
    <text evidence="2">Belongs to the peptidase S54 family.</text>
</comment>
<evidence type="ECO:0000256" key="3">
    <source>
        <dbReference type="ARBA" id="ARBA00022692"/>
    </source>
</evidence>
<feature type="transmembrane region" description="Helical" evidence="8">
    <location>
        <begin position="238"/>
        <end position="256"/>
    </location>
</feature>
<comment type="subcellular location">
    <subcellularLocation>
        <location evidence="1">Membrane</location>
        <topology evidence="1">Multi-pass membrane protein</topology>
    </subcellularLocation>
</comment>
<feature type="transmembrane region" description="Helical" evidence="8">
    <location>
        <begin position="210"/>
        <end position="232"/>
    </location>
</feature>
<name>A0A2A2F309_9GAMM</name>
<keyword evidence="10" id="KW-0645">Protease</keyword>
<keyword evidence="6 8" id="KW-0472">Membrane</keyword>
<accession>A0A2A2F309</accession>
<dbReference type="GO" id="GO:0016020">
    <property type="term" value="C:membrane"/>
    <property type="evidence" value="ECO:0007669"/>
    <property type="project" value="UniProtKB-SubCell"/>
</dbReference>
<proteinExistence type="inferred from homology"/>